<sequence>MSYEVKSDSVVLRHGDNSVEVALKVRELGATVISFKTSGTERLFVSSKSNVDLADKAAIRGGVPVCWPVFGPPPSEAPYDELKQHGFARTSQWTFDSSTSGPDPSGSGAAQAVFTLAPSSVTRAVFDKDFRLVYTVRITRSSELELTLQVQAPSEGDDLRFQALLHTYLLLPESVQPDQVQVQSLQGLKFIDKVVGGQEGKEDRSVVVVQGPKGEVDRVYHHAPNELRITYQGSKGSVTVSKHGLADVVLWNPGPEKAATIGDMQKGGASKYVCLEPGQVSSWIELSKGEKWEGSVVMKWDDN</sequence>
<dbReference type="EC" id="5.1.3.15" evidence="3 5"/>
<dbReference type="AlphaFoldDB" id="A0A238F3I9"/>
<dbReference type="InterPro" id="IPR025532">
    <property type="entry name" value="G6P_1-epimerase"/>
</dbReference>
<evidence type="ECO:0000256" key="2">
    <source>
        <dbReference type="ARBA" id="ARBA00005866"/>
    </source>
</evidence>
<dbReference type="Pfam" id="PF01263">
    <property type="entry name" value="Aldose_epim"/>
    <property type="match status" value="1"/>
</dbReference>
<dbReference type="CDD" id="cd09020">
    <property type="entry name" value="D-hex-6-P-epi_like"/>
    <property type="match status" value="1"/>
</dbReference>
<comment type="catalytic activity">
    <reaction evidence="1">
        <text>alpha-D-glucose 6-phosphate = beta-D-glucose 6-phosphate</text>
        <dbReference type="Rhea" id="RHEA:16249"/>
        <dbReference type="ChEBI" id="CHEBI:58225"/>
        <dbReference type="ChEBI" id="CHEBI:58247"/>
        <dbReference type="EC" id="5.1.3.15"/>
    </reaction>
</comment>
<dbReference type="PANTHER" id="PTHR11122:SF13">
    <property type="entry name" value="GLUCOSE-6-PHOSPHATE 1-EPIMERASE"/>
    <property type="match status" value="1"/>
</dbReference>
<evidence type="ECO:0000313" key="9">
    <source>
        <dbReference type="Proteomes" id="UP000198372"/>
    </source>
</evidence>
<evidence type="ECO:0000256" key="5">
    <source>
        <dbReference type="PIRNR" id="PIRNR016020"/>
    </source>
</evidence>
<evidence type="ECO:0000256" key="6">
    <source>
        <dbReference type="PIRSR" id="PIRSR016020-1"/>
    </source>
</evidence>
<feature type="binding site" evidence="7">
    <location>
        <position position="84"/>
    </location>
    <ligand>
        <name>substrate</name>
    </ligand>
</feature>
<dbReference type="OrthoDB" id="1659429at2759"/>
<dbReference type="GO" id="GO:0005737">
    <property type="term" value="C:cytoplasm"/>
    <property type="evidence" value="ECO:0007669"/>
    <property type="project" value="TreeGrafter"/>
</dbReference>
<dbReference type="PIRSF" id="PIRSF016020">
    <property type="entry name" value="PHexose_mutarotase"/>
    <property type="match status" value="1"/>
</dbReference>
<feature type="active site" evidence="6">
    <location>
        <position position="276"/>
    </location>
</feature>
<dbReference type="GO" id="GO:0005975">
    <property type="term" value="P:carbohydrate metabolic process"/>
    <property type="evidence" value="ECO:0007669"/>
    <property type="project" value="InterPro"/>
</dbReference>
<evidence type="ECO:0000256" key="4">
    <source>
        <dbReference type="ARBA" id="ARBA00023235"/>
    </source>
</evidence>
<feature type="binding site" evidence="7">
    <location>
        <position position="60"/>
    </location>
    <ligand>
        <name>substrate</name>
    </ligand>
</feature>
<evidence type="ECO:0000256" key="7">
    <source>
        <dbReference type="PIRSR" id="PIRSR016020-2"/>
    </source>
</evidence>
<dbReference type="InterPro" id="IPR008183">
    <property type="entry name" value="Aldose_1/G6P_1-epimerase"/>
</dbReference>
<keyword evidence="9" id="KW-1185">Reference proteome</keyword>
<evidence type="ECO:0000256" key="1">
    <source>
        <dbReference type="ARBA" id="ARBA00001096"/>
    </source>
</evidence>
<dbReference type="GO" id="GO:0047938">
    <property type="term" value="F:glucose-6-phosphate 1-epimerase activity"/>
    <property type="evidence" value="ECO:0007669"/>
    <property type="project" value="UniProtKB-UniRule"/>
</dbReference>
<dbReference type="Gene3D" id="2.70.98.10">
    <property type="match status" value="1"/>
</dbReference>
<dbReference type="InterPro" id="IPR014718">
    <property type="entry name" value="GH-type_carb-bd"/>
</dbReference>
<dbReference type="PANTHER" id="PTHR11122">
    <property type="entry name" value="APOSPORY-ASSOCIATED PROTEIN C-RELATED"/>
    <property type="match status" value="1"/>
</dbReference>
<organism evidence="8 9">
    <name type="scientific">Microbotryum intermedium</name>
    <dbReference type="NCBI Taxonomy" id="269621"/>
    <lineage>
        <taxon>Eukaryota</taxon>
        <taxon>Fungi</taxon>
        <taxon>Dikarya</taxon>
        <taxon>Basidiomycota</taxon>
        <taxon>Pucciniomycotina</taxon>
        <taxon>Microbotryomycetes</taxon>
        <taxon>Microbotryales</taxon>
        <taxon>Microbotryaceae</taxon>
        <taxon>Microbotryum</taxon>
    </lineage>
</organism>
<dbReference type="SUPFAM" id="SSF74650">
    <property type="entry name" value="Galactose mutarotase-like"/>
    <property type="match status" value="1"/>
</dbReference>
<feature type="binding site" evidence="7">
    <location>
        <position position="89"/>
    </location>
    <ligand>
        <name>substrate</name>
    </ligand>
</feature>
<keyword evidence="4 5" id="KW-0413">Isomerase</keyword>
<protein>
    <recommendedName>
        <fullName evidence="3 5">Glucose-6-phosphate 1-epimerase</fullName>
        <ecNumber evidence="3 5">5.1.3.15</ecNumber>
    </recommendedName>
</protein>
<dbReference type="GO" id="GO:0030246">
    <property type="term" value="F:carbohydrate binding"/>
    <property type="evidence" value="ECO:0007669"/>
    <property type="project" value="UniProtKB-UniRule"/>
</dbReference>
<evidence type="ECO:0000313" key="8">
    <source>
        <dbReference type="EMBL" id="SCV68710.1"/>
    </source>
</evidence>
<accession>A0A238F3I9</accession>
<proteinExistence type="inferred from homology"/>
<dbReference type="Proteomes" id="UP000198372">
    <property type="component" value="Unassembled WGS sequence"/>
</dbReference>
<feature type="active site" evidence="6">
    <location>
        <position position="166"/>
    </location>
</feature>
<dbReference type="InterPro" id="IPR011013">
    <property type="entry name" value="Gal_mutarotase_sf_dom"/>
</dbReference>
<dbReference type="STRING" id="269621.A0A238F3I9"/>
<name>A0A238F3I9_9BASI</name>
<comment type="similarity">
    <text evidence="2 5">Belongs to the glucose-6-phosphate 1-epimerase family.</text>
</comment>
<dbReference type="EMBL" id="FMSP01000003">
    <property type="protein sequence ID" value="SCV68710.1"/>
    <property type="molecule type" value="Genomic_DNA"/>
</dbReference>
<reference evidence="9" key="1">
    <citation type="submission" date="2016-09" db="EMBL/GenBank/DDBJ databases">
        <authorList>
            <person name="Jeantristanb JTB J.-T."/>
            <person name="Ricardo R."/>
        </authorList>
    </citation>
    <scope>NUCLEOTIDE SEQUENCE [LARGE SCALE GENOMIC DNA]</scope>
</reference>
<comment type="function">
    <text evidence="5">Catalyzes the interconversion between the alpha and beta anomers from at least three hexose 6-phosphate sugars (Glc6P, Gal6P, and Man6P).</text>
</comment>
<evidence type="ECO:0000256" key="3">
    <source>
        <dbReference type="ARBA" id="ARBA00012083"/>
    </source>
</evidence>
<gene>
    <name evidence="8" type="ORF">BQ2448_831</name>
</gene>